<dbReference type="Proteomes" id="UP001196413">
    <property type="component" value="Unassembled WGS sequence"/>
</dbReference>
<reference evidence="2" key="1">
    <citation type="submission" date="2021-06" db="EMBL/GenBank/DDBJ databases">
        <title>Parelaphostrongylus tenuis whole genome reference sequence.</title>
        <authorList>
            <person name="Garwood T.J."/>
            <person name="Larsen P.A."/>
            <person name="Fountain-Jones N.M."/>
            <person name="Garbe J.R."/>
            <person name="Macchietto M.G."/>
            <person name="Kania S.A."/>
            <person name="Gerhold R.W."/>
            <person name="Richards J.E."/>
            <person name="Wolf T.M."/>
        </authorList>
    </citation>
    <scope>NUCLEOTIDE SEQUENCE</scope>
    <source>
        <strain evidence="2">MNPRO001-30</strain>
        <tissue evidence="2">Meninges</tissue>
    </source>
</reference>
<evidence type="ECO:0000256" key="1">
    <source>
        <dbReference type="SAM" id="SignalP"/>
    </source>
</evidence>
<evidence type="ECO:0000313" key="3">
    <source>
        <dbReference type="Proteomes" id="UP001196413"/>
    </source>
</evidence>
<proteinExistence type="predicted"/>
<gene>
    <name evidence="2" type="ORF">KIN20_002919</name>
</gene>
<accession>A0AAD5LZA8</accession>
<evidence type="ECO:0000313" key="2">
    <source>
        <dbReference type="EMBL" id="KAJ1347768.1"/>
    </source>
</evidence>
<keyword evidence="3" id="KW-1185">Reference proteome</keyword>
<evidence type="ECO:0008006" key="4">
    <source>
        <dbReference type="Google" id="ProtNLM"/>
    </source>
</evidence>
<feature type="signal peptide" evidence="1">
    <location>
        <begin position="1"/>
        <end position="19"/>
    </location>
</feature>
<sequence>MAFTAILPVVFCLFTTIHPQKLCFSDLNCPMGLKCWAISKDFSVCRKIGGGARPESTIPPSFYCNTDRDCAPTQVCVHPPPERPGHCQLSIATACITDSDCPPGQTCVRLPNFQFVCQITAGGHVGGTPCQRDFDCQVGQRCAFFHERWQCVHSLGVNECRTSSDCPNGDFCAFSTYVGGNVCVNPAPQSTVTTGGNIGIGASPGGFRKKLNESVGDFRLMNEDDNVTSENGSPVTLSNTIVVDSTTTSTSVTETYELPSNKSTLMKTKYTVTREAQPIPKRAVIDPAAMRCEFDYQCRMGESCSGVIALVDRNITVCQYDVAKVDRLCIFHADCIQGQQCRRNASGTFICTPSIEAAIGTVPCVYDTNAREARSV</sequence>
<comment type="caution">
    <text evidence="2">The sequence shown here is derived from an EMBL/GenBank/DDBJ whole genome shotgun (WGS) entry which is preliminary data.</text>
</comment>
<dbReference type="AlphaFoldDB" id="A0AAD5LZA8"/>
<keyword evidence="1" id="KW-0732">Signal</keyword>
<dbReference type="EMBL" id="JAHQIW010000381">
    <property type="protein sequence ID" value="KAJ1347768.1"/>
    <property type="molecule type" value="Genomic_DNA"/>
</dbReference>
<feature type="chain" id="PRO_5042002863" description="EB domain-containing protein" evidence="1">
    <location>
        <begin position="20"/>
        <end position="376"/>
    </location>
</feature>
<name>A0AAD5LZA8_PARTN</name>
<protein>
    <recommendedName>
        <fullName evidence="4">EB domain-containing protein</fullName>
    </recommendedName>
</protein>
<organism evidence="2 3">
    <name type="scientific">Parelaphostrongylus tenuis</name>
    <name type="common">Meningeal worm</name>
    <dbReference type="NCBI Taxonomy" id="148309"/>
    <lineage>
        <taxon>Eukaryota</taxon>
        <taxon>Metazoa</taxon>
        <taxon>Ecdysozoa</taxon>
        <taxon>Nematoda</taxon>
        <taxon>Chromadorea</taxon>
        <taxon>Rhabditida</taxon>
        <taxon>Rhabditina</taxon>
        <taxon>Rhabditomorpha</taxon>
        <taxon>Strongyloidea</taxon>
        <taxon>Metastrongylidae</taxon>
        <taxon>Parelaphostrongylus</taxon>
    </lineage>
</organism>